<evidence type="ECO:0000313" key="2">
    <source>
        <dbReference type="Proteomes" id="UP000322977"/>
    </source>
</evidence>
<dbReference type="AlphaFoldDB" id="A0A2A2SN27"/>
<proteinExistence type="predicted"/>
<evidence type="ECO:0008006" key="3">
    <source>
        <dbReference type="Google" id="ProtNLM"/>
    </source>
</evidence>
<reference evidence="1 2" key="1">
    <citation type="submission" date="2019-08" db="EMBL/GenBank/DDBJ databases">
        <title>Phenotypic and genetic characterization of extended-spectrum b-lactamase-producing hypermucoviscous Klebsiella pneumoniae from Chile.</title>
        <authorList>
            <person name="Morales-Leon F."/>
            <person name="Caro C."/>
            <person name="Opazo-Capurro A."/>
            <person name="Lincopan N."/>
            <person name="Dominguez-Yevenes M."/>
            <person name="Lima C."/>
            <person name="Bello-Toledo H."/>
            <person name="Gonzalez-Rocha G."/>
        </authorList>
    </citation>
    <scope>NUCLEOTIDE SEQUENCE [LARGE SCALE GENOMIC DNA]</scope>
    <source>
        <strain evidence="1 2">UCO-494</strain>
    </source>
</reference>
<sequence length="62" mass="7003">MNITINSGFFGYLLFLLTMWPVFITLCLAMSIAFYGVLMKKTALAWLLSALFFSIFGGLYGY</sequence>
<evidence type="ECO:0000313" key="1">
    <source>
        <dbReference type="EMBL" id="TYL71852.1"/>
    </source>
</evidence>
<dbReference type="EMBL" id="VSSY01000054">
    <property type="protein sequence ID" value="TYL71852.1"/>
    <property type="molecule type" value="Genomic_DNA"/>
</dbReference>
<protein>
    <recommendedName>
        <fullName evidence="3">DUF4175 domain-containing protein</fullName>
    </recommendedName>
</protein>
<dbReference type="Proteomes" id="UP000322977">
    <property type="component" value="Unassembled WGS sequence"/>
</dbReference>
<comment type="caution">
    <text evidence="1">The sequence shown here is derived from an EMBL/GenBank/DDBJ whole genome shotgun (WGS) entry which is preliminary data.</text>
</comment>
<accession>A0A2A2SN27</accession>
<organism evidence="1 2">
    <name type="scientific">Klebsiella pneumoniae</name>
    <dbReference type="NCBI Taxonomy" id="573"/>
    <lineage>
        <taxon>Bacteria</taxon>
        <taxon>Pseudomonadati</taxon>
        <taxon>Pseudomonadota</taxon>
        <taxon>Gammaproteobacteria</taxon>
        <taxon>Enterobacterales</taxon>
        <taxon>Enterobacteriaceae</taxon>
        <taxon>Klebsiella/Raoultella group</taxon>
        <taxon>Klebsiella</taxon>
        <taxon>Klebsiella pneumoniae complex</taxon>
    </lineage>
</organism>
<gene>
    <name evidence="1" type="ORF">FXN67_27795</name>
</gene>
<name>A0A2A2SN27_KLEPN</name>